<dbReference type="InterPro" id="IPR001509">
    <property type="entry name" value="Epimerase_deHydtase"/>
</dbReference>
<reference evidence="3 4" key="1">
    <citation type="submission" date="2019-01" db="EMBL/GenBank/DDBJ databases">
        <title>Complete genome sequence of Bifidobacterium gallinarum CACC 514.</title>
        <authorList>
            <person name="Jung M."/>
        </authorList>
    </citation>
    <scope>NUCLEOTIDE SEQUENCE [LARGE SCALE GENOMIC DNA]</scope>
    <source>
        <strain evidence="3 4">CACC 514</strain>
    </source>
</reference>
<dbReference type="Proteomes" id="UP000293589">
    <property type="component" value="Chromosome"/>
</dbReference>
<dbReference type="KEGG" id="bgx:ESN35_01430"/>
<dbReference type="RefSeq" id="WP_129236787.1">
    <property type="nucleotide sequence ID" value="NZ_CP035464.1"/>
</dbReference>
<organism evidence="3 4">
    <name type="scientific">Bifidobacterium pullorum subsp. gallinarum</name>
    <dbReference type="NCBI Taxonomy" id="78344"/>
    <lineage>
        <taxon>Bacteria</taxon>
        <taxon>Bacillati</taxon>
        <taxon>Actinomycetota</taxon>
        <taxon>Actinomycetes</taxon>
        <taxon>Bifidobacteriales</taxon>
        <taxon>Bifidobacteriaceae</taxon>
        <taxon>Bifidobacterium</taxon>
    </lineage>
</organism>
<evidence type="ECO:0000313" key="3">
    <source>
        <dbReference type="EMBL" id="QAY32249.1"/>
    </source>
</evidence>
<dbReference type="AlphaFoldDB" id="A0A4P6E227"/>
<dbReference type="EMBL" id="CP035464">
    <property type="protein sequence ID" value="QAY32249.1"/>
    <property type="molecule type" value="Genomic_DNA"/>
</dbReference>
<proteinExistence type="inferred from homology"/>
<gene>
    <name evidence="3" type="ORF">ESN35_01430</name>
</gene>
<evidence type="ECO:0000313" key="4">
    <source>
        <dbReference type="Proteomes" id="UP000293589"/>
    </source>
</evidence>
<accession>A0A4P6E227</accession>
<dbReference type="Gene3D" id="3.40.50.720">
    <property type="entry name" value="NAD(P)-binding Rossmann-like Domain"/>
    <property type="match status" value="1"/>
</dbReference>
<dbReference type="Pfam" id="PF01370">
    <property type="entry name" value="Epimerase"/>
    <property type="match status" value="1"/>
</dbReference>
<protein>
    <submittedName>
        <fullName evidence="3">NAD(P)-dependent oxidoreductase</fullName>
    </submittedName>
</protein>
<evidence type="ECO:0000256" key="1">
    <source>
        <dbReference type="ARBA" id="ARBA00007637"/>
    </source>
</evidence>
<comment type="similarity">
    <text evidence="1">Belongs to the NAD(P)-dependent epimerase/dehydratase family.</text>
</comment>
<evidence type="ECO:0000259" key="2">
    <source>
        <dbReference type="Pfam" id="PF01370"/>
    </source>
</evidence>
<dbReference type="InterPro" id="IPR036291">
    <property type="entry name" value="NAD(P)-bd_dom_sf"/>
</dbReference>
<dbReference type="SUPFAM" id="SSF51735">
    <property type="entry name" value="NAD(P)-binding Rossmann-fold domains"/>
    <property type="match status" value="1"/>
</dbReference>
<feature type="domain" description="NAD-dependent epimerase/dehydratase" evidence="2">
    <location>
        <begin position="5"/>
        <end position="224"/>
    </location>
</feature>
<name>A0A4P6E227_9BIFI</name>
<sequence length="277" mass="30636">MSKKILVTGAGGYIGRHVVKALLDAGQEVIASDIRLDGVDARARAVEANIFEDSRHIFEELGSPDVCLHMAWRDGFKHNADSHMSDLSSHYRFLKSMLDSGLKQVAVMGTMHEVGYWEGAIDEDTPCHPASMYGIAKNALREATLLLGKEHEAVVQWIRAFYIVGDDARGSSIFAKLLQSDKAGKPTFPFTTGKNKFDFIDVDVLAQQISAVIMQDEITGIINCCSGHPVSLADRVERYIKDNNLNIKLEYGAFPDRPYDSPGVWGDATKIQQILHL</sequence>
<dbReference type="PANTHER" id="PTHR43000">
    <property type="entry name" value="DTDP-D-GLUCOSE 4,6-DEHYDRATASE-RELATED"/>
    <property type="match status" value="1"/>
</dbReference>